<reference evidence="2 3" key="1">
    <citation type="submission" date="2016-10" db="EMBL/GenBank/DDBJ databases">
        <authorList>
            <person name="de Groot N.N."/>
        </authorList>
    </citation>
    <scope>NUCLEOTIDE SEQUENCE [LARGE SCALE GENOMIC DNA]</scope>
    <source>
        <strain evidence="2 3">CGMCC 4.7037</strain>
    </source>
</reference>
<dbReference type="OrthoDB" id="9793178at2"/>
<feature type="domain" description="MOSC" evidence="1">
    <location>
        <begin position="89"/>
        <end position="239"/>
    </location>
</feature>
<dbReference type="Pfam" id="PF03473">
    <property type="entry name" value="MOSC"/>
    <property type="match status" value="1"/>
</dbReference>
<keyword evidence="3" id="KW-1185">Reference proteome</keyword>
<dbReference type="Pfam" id="PF03476">
    <property type="entry name" value="MOSC_N"/>
    <property type="match status" value="1"/>
</dbReference>
<dbReference type="InterPro" id="IPR011037">
    <property type="entry name" value="Pyrv_Knase-like_insert_dom_sf"/>
</dbReference>
<dbReference type="InterPro" id="IPR005303">
    <property type="entry name" value="MOCOS_middle"/>
</dbReference>
<proteinExistence type="predicted"/>
<dbReference type="PROSITE" id="PS51340">
    <property type="entry name" value="MOSC"/>
    <property type="match status" value="1"/>
</dbReference>
<dbReference type="RefSeq" id="WP_103961152.1">
    <property type="nucleotide sequence ID" value="NZ_FNVT01000014.1"/>
</dbReference>
<dbReference type="InterPro" id="IPR005302">
    <property type="entry name" value="MoCF_Sase_C"/>
</dbReference>
<sequence>MSSREDVGQVVELARYPVKSLGGERLTSARITAAGVAGDRSWAVYTEDGGIGSGKTTRRFRRIDGLLALRAHLDDGEVPLVVLPDGREHRADDPAAGQTLSTLLGRPLRLRRQTSIPHHDESPIHLITTAAVRKLEGLLGEPVDIARFRANIVLEVEGDDFIEDAWQGRHLTIGDQVELCIGPGMPRCVMVGLPQPCAGLGSDTRLLKLLGRVHQVRFGLQASVVRGGTVQRGDLAVLRPRPAR</sequence>
<dbReference type="GO" id="GO:0003824">
    <property type="term" value="F:catalytic activity"/>
    <property type="evidence" value="ECO:0007669"/>
    <property type="project" value="InterPro"/>
</dbReference>
<dbReference type="GO" id="GO:0030170">
    <property type="term" value="F:pyridoxal phosphate binding"/>
    <property type="evidence" value="ECO:0007669"/>
    <property type="project" value="InterPro"/>
</dbReference>
<evidence type="ECO:0000313" key="2">
    <source>
        <dbReference type="EMBL" id="SEG99998.1"/>
    </source>
</evidence>
<organism evidence="2 3">
    <name type="scientific">Nonomuraea solani</name>
    <dbReference type="NCBI Taxonomy" id="1144553"/>
    <lineage>
        <taxon>Bacteria</taxon>
        <taxon>Bacillati</taxon>
        <taxon>Actinomycetota</taxon>
        <taxon>Actinomycetes</taxon>
        <taxon>Streptosporangiales</taxon>
        <taxon>Streptosporangiaceae</taxon>
        <taxon>Nonomuraea</taxon>
    </lineage>
</organism>
<gene>
    <name evidence="2" type="ORF">SAMN05444920_114274</name>
</gene>
<evidence type="ECO:0000313" key="3">
    <source>
        <dbReference type="Proteomes" id="UP000236732"/>
    </source>
</evidence>
<dbReference type="AlphaFoldDB" id="A0A1H6EQ53"/>
<accession>A0A1H6EQ53</accession>
<dbReference type="Proteomes" id="UP000236732">
    <property type="component" value="Unassembled WGS sequence"/>
</dbReference>
<name>A0A1H6EQ53_9ACTN</name>
<dbReference type="EMBL" id="FNVT01000014">
    <property type="protein sequence ID" value="SEG99998.1"/>
    <property type="molecule type" value="Genomic_DNA"/>
</dbReference>
<dbReference type="SUPFAM" id="SSF50800">
    <property type="entry name" value="PK beta-barrel domain-like"/>
    <property type="match status" value="1"/>
</dbReference>
<protein>
    <recommendedName>
        <fullName evidence="1">MOSC domain-containing protein</fullName>
    </recommendedName>
</protein>
<evidence type="ECO:0000259" key="1">
    <source>
        <dbReference type="PROSITE" id="PS51340"/>
    </source>
</evidence>
<dbReference type="GO" id="GO:0030151">
    <property type="term" value="F:molybdenum ion binding"/>
    <property type="evidence" value="ECO:0007669"/>
    <property type="project" value="InterPro"/>
</dbReference>
<dbReference type="Gene3D" id="2.40.33.20">
    <property type="entry name" value="PK beta-barrel domain-like"/>
    <property type="match status" value="1"/>
</dbReference>